<feature type="region of interest" description="Disordered" evidence="1">
    <location>
        <begin position="20"/>
        <end position="62"/>
    </location>
</feature>
<proteinExistence type="predicted"/>
<gene>
    <name evidence="2" type="ORF">AOQ84DRAFT_383952</name>
</gene>
<feature type="compositionally biased region" description="Polar residues" evidence="1">
    <location>
        <begin position="35"/>
        <end position="52"/>
    </location>
</feature>
<protein>
    <submittedName>
        <fullName evidence="2">Uncharacterized protein</fullName>
    </submittedName>
</protein>
<dbReference type="Proteomes" id="UP000250140">
    <property type="component" value="Unassembled WGS sequence"/>
</dbReference>
<dbReference type="EMBL" id="KV751163">
    <property type="protein sequence ID" value="OCL01241.1"/>
    <property type="molecule type" value="Genomic_DNA"/>
</dbReference>
<name>A0A8E2EMI3_9PEZI</name>
<sequence>MLARGAILFQPQLFACPMASSTPTQTPQTAATPPNLNRCTAVTPPRTQSPEASHTAFMHREASHESIDSFRNIYMKLQTAHTAITDFISQDQEPHS</sequence>
<evidence type="ECO:0000313" key="3">
    <source>
        <dbReference type="Proteomes" id="UP000250140"/>
    </source>
</evidence>
<feature type="compositionally biased region" description="Low complexity" evidence="1">
    <location>
        <begin position="22"/>
        <end position="34"/>
    </location>
</feature>
<dbReference type="AlphaFoldDB" id="A0A8E2EMI3"/>
<evidence type="ECO:0000256" key="1">
    <source>
        <dbReference type="SAM" id="MobiDB-lite"/>
    </source>
</evidence>
<organism evidence="2 3">
    <name type="scientific">Glonium stellatum</name>
    <dbReference type="NCBI Taxonomy" id="574774"/>
    <lineage>
        <taxon>Eukaryota</taxon>
        <taxon>Fungi</taxon>
        <taxon>Dikarya</taxon>
        <taxon>Ascomycota</taxon>
        <taxon>Pezizomycotina</taxon>
        <taxon>Dothideomycetes</taxon>
        <taxon>Pleosporomycetidae</taxon>
        <taxon>Gloniales</taxon>
        <taxon>Gloniaceae</taxon>
        <taxon>Glonium</taxon>
    </lineage>
</organism>
<evidence type="ECO:0000313" key="2">
    <source>
        <dbReference type="EMBL" id="OCL01241.1"/>
    </source>
</evidence>
<reference evidence="2 3" key="1">
    <citation type="journal article" date="2016" name="Nat. Commun.">
        <title>Ectomycorrhizal ecology is imprinted in the genome of the dominant symbiotic fungus Cenococcum geophilum.</title>
        <authorList>
            <consortium name="DOE Joint Genome Institute"/>
            <person name="Peter M."/>
            <person name="Kohler A."/>
            <person name="Ohm R.A."/>
            <person name="Kuo A."/>
            <person name="Krutzmann J."/>
            <person name="Morin E."/>
            <person name="Arend M."/>
            <person name="Barry K.W."/>
            <person name="Binder M."/>
            <person name="Choi C."/>
            <person name="Clum A."/>
            <person name="Copeland A."/>
            <person name="Grisel N."/>
            <person name="Haridas S."/>
            <person name="Kipfer T."/>
            <person name="LaButti K."/>
            <person name="Lindquist E."/>
            <person name="Lipzen A."/>
            <person name="Maire R."/>
            <person name="Meier B."/>
            <person name="Mihaltcheva S."/>
            <person name="Molinier V."/>
            <person name="Murat C."/>
            <person name="Poggeler S."/>
            <person name="Quandt C.A."/>
            <person name="Sperisen C."/>
            <person name="Tritt A."/>
            <person name="Tisserant E."/>
            <person name="Crous P.W."/>
            <person name="Henrissat B."/>
            <person name="Nehls U."/>
            <person name="Egli S."/>
            <person name="Spatafora J.W."/>
            <person name="Grigoriev I.V."/>
            <person name="Martin F.M."/>
        </authorList>
    </citation>
    <scope>NUCLEOTIDE SEQUENCE [LARGE SCALE GENOMIC DNA]</scope>
    <source>
        <strain evidence="2 3">CBS 207.34</strain>
    </source>
</reference>
<accession>A0A8E2EMI3</accession>
<keyword evidence="3" id="KW-1185">Reference proteome</keyword>